<name>A0A1L3JC97_9SPHN</name>
<dbReference type="AlphaFoldDB" id="A0A1L3JC97"/>
<evidence type="ECO:0000313" key="2">
    <source>
        <dbReference type="Proteomes" id="UP000242561"/>
    </source>
</evidence>
<dbReference type="RefSeq" id="WP_072559397.1">
    <property type="nucleotide sequence ID" value="NZ_CP018154.1"/>
</dbReference>
<dbReference type="EMBL" id="CP018154">
    <property type="protein sequence ID" value="APG62748.1"/>
    <property type="molecule type" value="Genomic_DNA"/>
</dbReference>
<proteinExistence type="predicted"/>
<accession>A0A1L3JC97</accession>
<sequence length="490" mass="58431">MGDQNLFGDLVKRPKFRSDILYFVQLAGNYAANIFVDMRNRASSKQKKAFYDWLSGVKNDDIDVRLKEALNNSNQYFDPFKKGYAQILEEMPLPLRDRMERAIQHDHVLPISLKNFIKNLDDLREYRHWLEHYDDRIKKGSPKKISDERAVQIITLMILPFLSAHMKGRIIHHARNMGMRHREIEQFIAPIDKIIRDNIASRRDASKYINGLKKRKSNEEIKEFITEKYGNAPSDMAVHRFAKQEKKKRNDLETRKQALTNLYNRYFDKDHWPRYNHENFLIRYQFLGKSRIKEVEEYIIEQNPDKKHIDFILDIEPIFMLSFEISLIIHIWFSDLEVKGVPIRDRKKLNKLNDKAARMVDIRNQIAHGGWIWRIENNAKNGEFYSITEIMEGLFAVLDHPNINDKAQYKNDLITALQGAFLRCKKSYIYENIKDGDPNQNRARYVINYWSTKNRDKFADRHGVDAKWRVERRIPLRKMAATWMRDLKKL</sequence>
<protein>
    <submittedName>
        <fullName evidence="1">Uncharacterized protein</fullName>
    </submittedName>
</protein>
<keyword evidence="2" id="KW-1185">Reference proteome</keyword>
<dbReference type="KEGG" id="sphl:LPB140_08045"/>
<organism evidence="1 2">
    <name type="scientific">Sphingorhabdus lutea</name>
    <dbReference type="NCBI Taxonomy" id="1913578"/>
    <lineage>
        <taxon>Bacteria</taxon>
        <taxon>Pseudomonadati</taxon>
        <taxon>Pseudomonadota</taxon>
        <taxon>Alphaproteobacteria</taxon>
        <taxon>Sphingomonadales</taxon>
        <taxon>Sphingomonadaceae</taxon>
        <taxon>Sphingorhabdus</taxon>
    </lineage>
</organism>
<evidence type="ECO:0000313" key="1">
    <source>
        <dbReference type="EMBL" id="APG62748.1"/>
    </source>
</evidence>
<reference evidence="1 2" key="1">
    <citation type="submission" date="2016-11" db="EMBL/GenBank/DDBJ databases">
        <title>Sphingorhabdus sp. LPB0140, isolated from marine environment.</title>
        <authorList>
            <person name="Kim E."/>
            <person name="Yi H."/>
        </authorList>
    </citation>
    <scope>NUCLEOTIDE SEQUENCE [LARGE SCALE GENOMIC DNA]</scope>
    <source>
        <strain evidence="1 2">LPB0140</strain>
    </source>
</reference>
<dbReference type="OrthoDB" id="9764501at2"/>
<gene>
    <name evidence="1" type="ORF">LPB140_08045</name>
</gene>
<dbReference type="STRING" id="1913578.LPB140_08045"/>
<dbReference type="Proteomes" id="UP000242561">
    <property type="component" value="Chromosome"/>
</dbReference>